<dbReference type="Pfam" id="PF00106">
    <property type="entry name" value="adh_short"/>
    <property type="match status" value="1"/>
</dbReference>
<sequence>MKIRGAIALVTGANRGLGRAFLRHLREAGCAKVYAGVRQLESLGAGIENAVQLDITDPEQVAAAAARCQDVDLLINNAGVAKFTPLLGSPTVDNARAEMETNYFGTLEMCRAFAPILKQNGGGALVNVLSVVSWFNAPMQGSYCASKSAEWSLTKAVRFELRNQGTLVAGVHAGYIDTEMVAALTDPKTSPDDIVNRVLAGIEHGDEEILADERSETLRAELLGNYAPFESAMQQTWDEYQRRITR</sequence>
<keyword evidence="2" id="KW-0560">Oxidoreductase</keyword>
<evidence type="ECO:0000256" key="1">
    <source>
        <dbReference type="ARBA" id="ARBA00006484"/>
    </source>
</evidence>
<accession>A0A1M5YB94</accession>
<dbReference type="InterPro" id="IPR002347">
    <property type="entry name" value="SDR_fam"/>
</dbReference>
<name>A0A1M5YB94_9BRAD</name>
<comment type="similarity">
    <text evidence="1 3">Belongs to the short-chain dehydrogenases/reductases (SDR) family.</text>
</comment>
<evidence type="ECO:0000256" key="2">
    <source>
        <dbReference type="ARBA" id="ARBA00023002"/>
    </source>
</evidence>
<dbReference type="NCBIfam" id="NF006119">
    <property type="entry name" value="PRK08264.1-5"/>
    <property type="match status" value="1"/>
</dbReference>
<dbReference type="Gene3D" id="3.40.50.720">
    <property type="entry name" value="NAD(P)-binding Rossmann-like Domain"/>
    <property type="match status" value="1"/>
</dbReference>
<dbReference type="RefSeq" id="WP_079606185.1">
    <property type="nucleotide sequence ID" value="NZ_LT670817.1"/>
</dbReference>
<dbReference type="SUPFAM" id="SSF51735">
    <property type="entry name" value="NAD(P)-binding Rossmann-fold domains"/>
    <property type="match status" value="1"/>
</dbReference>
<dbReference type="GO" id="GO:0016491">
    <property type="term" value="F:oxidoreductase activity"/>
    <property type="evidence" value="ECO:0007669"/>
    <property type="project" value="UniProtKB-KW"/>
</dbReference>
<organism evidence="4 5">
    <name type="scientific">Bradyrhizobium erythrophlei</name>
    <dbReference type="NCBI Taxonomy" id="1437360"/>
    <lineage>
        <taxon>Bacteria</taxon>
        <taxon>Pseudomonadati</taxon>
        <taxon>Pseudomonadota</taxon>
        <taxon>Alphaproteobacteria</taxon>
        <taxon>Hyphomicrobiales</taxon>
        <taxon>Nitrobacteraceae</taxon>
        <taxon>Bradyrhizobium</taxon>
    </lineage>
</organism>
<evidence type="ECO:0000313" key="4">
    <source>
        <dbReference type="EMBL" id="SHI09351.1"/>
    </source>
</evidence>
<dbReference type="PRINTS" id="PR00080">
    <property type="entry name" value="SDRFAMILY"/>
</dbReference>
<dbReference type="PANTHER" id="PTHR44169">
    <property type="entry name" value="NADPH-DEPENDENT 1-ACYLDIHYDROXYACETONE PHOSPHATE REDUCTASE"/>
    <property type="match status" value="1"/>
</dbReference>
<dbReference type="PANTHER" id="PTHR44169:SF6">
    <property type="entry name" value="NADPH-DEPENDENT 1-ACYLDIHYDROXYACETONE PHOSPHATE REDUCTASE"/>
    <property type="match status" value="1"/>
</dbReference>
<reference evidence="4 5" key="1">
    <citation type="submission" date="2016-11" db="EMBL/GenBank/DDBJ databases">
        <authorList>
            <person name="Jaros S."/>
            <person name="Januszkiewicz K."/>
            <person name="Wedrychowicz H."/>
        </authorList>
    </citation>
    <scope>NUCLEOTIDE SEQUENCE [LARGE SCALE GENOMIC DNA]</scope>
    <source>
        <strain evidence="4 5">GAS138</strain>
    </source>
</reference>
<proteinExistence type="inferred from homology"/>
<evidence type="ECO:0000256" key="3">
    <source>
        <dbReference type="RuleBase" id="RU000363"/>
    </source>
</evidence>
<dbReference type="OrthoDB" id="7593130at2"/>
<dbReference type="PRINTS" id="PR00081">
    <property type="entry name" value="GDHRDH"/>
</dbReference>
<dbReference type="Proteomes" id="UP000189796">
    <property type="component" value="Chromosome I"/>
</dbReference>
<gene>
    <name evidence="4" type="ORF">SAMN05443248_8121</name>
</gene>
<protein>
    <submittedName>
        <fullName evidence="4">Short-chain dehydrogenase</fullName>
    </submittedName>
</protein>
<dbReference type="EMBL" id="LT670817">
    <property type="protein sequence ID" value="SHI09351.1"/>
    <property type="molecule type" value="Genomic_DNA"/>
</dbReference>
<evidence type="ECO:0000313" key="5">
    <source>
        <dbReference type="Proteomes" id="UP000189796"/>
    </source>
</evidence>
<dbReference type="AlphaFoldDB" id="A0A1M5YB94"/>
<dbReference type="InterPro" id="IPR036291">
    <property type="entry name" value="NAD(P)-bd_dom_sf"/>
</dbReference>